<name>A0AAU8ZIN4_MORMO</name>
<evidence type="ECO:0008006" key="3">
    <source>
        <dbReference type="Google" id="ProtNLM"/>
    </source>
</evidence>
<accession>A0AAU8ZIN4</accession>
<dbReference type="EMBL" id="CP028956">
    <property type="protein sequence ID" value="AWC92901.1"/>
    <property type="molecule type" value="Genomic_DNA"/>
</dbReference>
<dbReference type="Proteomes" id="UP000244682">
    <property type="component" value="Chromosome"/>
</dbReference>
<gene>
    <name evidence="1" type="ORF">AM380_04225</name>
</gene>
<proteinExistence type="predicted"/>
<sequence>MSCECPHRLSDKLLKSSCNLRCRCRSSALLRGCVYYVFSPFESSNNFLSAVLFFPAGPRVSALFRVSGGAL</sequence>
<evidence type="ECO:0000313" key="1">
    <source>
        <dbReference type="EMBL" id="AWC92901.1"/>
    </source>
</evidence>
<evidence type="ECO:0000313" key="2">
    <source>
        <dbReference type="Proteomes" id="UP000244682"/>
    </source>
</evidence>
<reference evidence="1 2" key="1">
    <citation type="submission" date="2018-04" db="EMBL/GenBank/DDBJ databases">
        <title>Whole genome sequencing of Morganella morganii AR_0133.</title>
        <authorList>
            <person name="Conlan S."/>
            <person name="Thomas P.J."/>
            <person name="Mullikin J."/>
            <person name="Frank K.M."/>
            <person name="Segre J.A."/>
        </authorList>
    </citation>
    <scope>NUCLEOTIDE SEQUENCE [LARGE SCALE GENOMIC DNA]</scope>
    <source>
        <strain evidence="1 2">AR_0133</strain>
    </source>
</reference>
<protein>
    <recommendedName>
        <fullName evidence="3">DUF1010 domain-containing protein</fullName>
    </recommendedName>
</protein>
<dbReference type="AlphaFoldDB" id="A0AAU8ZIN4"/>
<organism evidence="1 2">
    <name type="scientific">Morganella morganii</name>
    <name type="common">Proteus morganii</name>
    <dbReference type="NCBI Taxonomy" id="582"/>
    <lineage>
        <taxon>Bacteria</taxon>
        <taxon>Pseudomonadati</taxon>
        <taxon>Pseudomonadota</taxon>
        <taxon>Gammaproteobacteria</taxon>
        <taxon>Enterobacterales</taxon>
        <taxon>Morganellaceae</taxon>
        <taxon>Morganella</taxon>
    </lineage>
</organism>